<sequence>MQEKASSRRTAGRARAQAHDLWALLRIPLLAAAIVVFTAGVSLGLWWGLQAVGFVPGGGASRDQAQAIPVPPPVPVPASRDPLDRLPKSLVSGLLAPQESDGVAGFIRIRQVAPEELCALLGTLGLPMSEWGPAPFQSGVWQCASEVMPLVTESVDFDRTTLFAIVRGSAPERVDGLRLKLVAPDPSLSAHGLEGVELVLAAVAERYQLDWPDGFRPALAGFAAFEGTRDGLRVQLHPEDPELAGDATAARRLNILLHFPPSPLWTRGDRYAPLR</sequence>
<keyword evidence="1" id="KW-1133">Transmembrane helix</keyword>
<gene>
    <name evidence="2" type="ORF">ACFSC7_04445</name>
</gene>
<name>A0ABW4JSX8_9HYPH</name>
<keyword evidence="1" id="KW-0812">Transmembrane</keyword>
<keyword evidence="3" id="KW-1185">Reference proteome</keyword>
<feature type="transmembrane region" description="Helical" evidence="1">
    <location>
        <begin position="21"/>
        <end position="47"/>
    </location>
</feature>
<evidence type="ECO:0000313" key="2">
    <source>
        <dbReference type="EMBL" id="MFD1694754.1"/>
    </source>
</evidence>
<evidence type="ECO:0000313" key="3">
    <source>
        <dbReference type="Proteomes" id="UP001597327"/>
    </source>
</evidence>
<evidence type="ECO:0000256" key="1">
    <source>
        <dbReference type="SAM" id="Phobius"/>
    </source>
</evidence>
<organism evidence="2 3">
    <name type="scientific">Roseibium aestuarii</name>
    <dbReference type="NCBI Taxonomy" id="2600299"/>
    <lineage>
        <taxon>Bacteria</taxon>
        <taxon>Pseudomonadati</taxon>
        <taxon>Pseudomonadota</taxon>
        <taxon>Alphaproteobacteria</taxon>
        <taxon>Hyphomicrobiales</taxon>
        <taxon>Stappiaceae</taxon>
        <taxon>Roseibium</taxon>
    </lineage>
</organism>
<protein>
    <submittedName>
        <fullName evidence="2">DUF6030 family protein</fullName>
    </submittedName>
</protein>
<accession>A0ABW4JSX8</accession>
<dbReference type="RefSeq" id="WP_149891426.1">
    <property type="nucleotide sequence ID" value="NZ_JBHUFA010000001.1"/>
</dbReference>
<proteinExistence type="predicted"/>
<reference evidence="3" key="1">
    <citation type="journal article" date="2019" name="Int. J. Syst. Evol. Microbiol.">
        <title>The Global Catalogue of Microorganisms (GCM) 10K type strain sequencing project: providing services to taxonomists for standard genome sequencing and annotation.</title>
        <authorList>
            <consortium name="The Broad Institute Genomics Platform"/>
            <consortium name="The Broad Institute Genome Sequencing Center for Infectious Disease"/>
            <person name="Wu L."/>
            <person name="Ma J."/>
        </authorList>
    </citation>
    <scope>NUCLEOTIDE SEQUENCE [LARGE SCALE GENOMIC DNA]</scope>
    <source>
        <strain evidence="3">JCM 3369</strain>
    </source>
</reference>
<dbReference type="EMBL" id="JBHUFA010000001">
    <property type="protein sequence ID" value="MFD1694754.1"/>
    <property type="molecule type" value="Genomic_DNA"/>
</dbReference>
<comment type="caution">
    <text evidence="2">The sequence shown here is derived from an EMBL/GenBank/DDBJ whole genome shotgun (WGS) entry which is preliminary data.</text>
</comment>
<keyword evidence="1" id="KW-0472">Membrane</keyword>
<dbReference type="Proteomes" id="UP001597327">
    <property type="component" value="Unassembled WGS sequence"/>
</dbReference>
<dbReference type="InterPro" id="IPR046071">
    <property type="entry name" value="DUF6030"/>
</dbReference>
<dbReference type="Pfam" id="PF19495">
    <property type="entry name" value="DUF6030"/>
    <property type="match status" value="1"/>
</dbReference>